<proteinExistence type="predicted"/>
<comment type="caution">
    <text evidence="2">The sequence shown here is derived from an EMBL/GenBank/DDBJ whole genome shotgun (WGS) entry which is preliminary data.</text>
</comment>
<evidence type="ECO:0008006" key="4">
    <source>
        <dbReference type="Google" id="ProtNLM"/>
    </source>
</evidence>
<name>A0A2U1TL22_9GAMM</name>
<evidence type="ECO:0000256" key="1">
    <source>
        <dbReference type="SAM" id="SignalP"/>
    </source>
</evidence>
<protein>
    <recommendedName>
        <fullName evidence="4">Type VI secretion system-associated protein</fullName>
    </recommendedName>
</protein>
<reference evidence="2 3" key="1">
    <citation type="submission" date="2018-04" db="EMBL/GenBank/DDBJ databases">
        <title>Brenneria corticis sp.nov.</title>
        <authorList>
            <person name="Li Y."/>
        </authorList>
    </citation>
    <scope>NUCLEOTIDE SEQUENCE [LARGE SCALE GENOMIC DNA]</scope>
    <source>
        <strain evidence="2 3">CFCC 11842</strain>
    </source>
</reference>
<dbReference type="Proteomes" id="UP000296159">
    <property type="component" value="Unassembled WGS sequence"/>
</dbReference>
<organism evidence="2 3">
    <name type="scientific">Brenneria corticis</name>
    <dbReference type="NCBI Taxonomy" id="2173106"/>
    <lineage>
        <taxon>Bacteria</taxon>
        <taxon>Pseudomonadati</taxon>
        <taxon>Pseudomonadota</taxon>
        <taxon>Gammaproteobacteria</taxon>
        <taxon>Enterobacterales</taxon>
        <taxon>Pectobacteriaceae</taxon>
        <taxon>Brenneria</taxon>
    </lineage>
</organism>
<evidence type="ECO:0000313" key="3">
    <source>
        <dbReference type="Proteomes" id="UP000296159"/>
    </source>
</evidence>
<dbReference type="AlphaFoldDB" id="A0A2U1TL22"/>
<evidence type="ECO:0000313" key="2">
    <source>
        <dbReference type="EMBL" id="PWC10128.1"/>
    </source>
</evidence>
<dbReference type="EMBL" id="QDKH01000040">
    <property type="protein sequence ID" value="PWC10128.1"/>
    <property type="molecule type" value="Genomic_DNA"/>
</dbReference>
<keyword evidence="1" id="KW-0732">Signal</keyword>
<feature type="chain" id="PRO_5015521175" description="Type VI secretion system-associated protein" evidence="1">
    <location>
        <begin position="20"/>
        <end position="323"/>
    </location>
</feature>
<feature type="signal peptide" evidence="1">
    <location>
        <begin position="1"/>
        <end position="19"/>
    </location>
</feature>
<sequence>MKLWLSGLALLAISASAQAENYRIVQSTSQKLDVWIDNIKDNTPKSWCTAELSLRIVANGDKKISVLESFMPRLGSLLESQCAKLDVIHWRFNQPDGTSIAQGNAVKINDWAPIIPPSEPVEQAVNTPPQVRVEDLSPPADQTPWLKFSLRDGCYLRTFWQGGPHAPALFIPTVGDDKCETDVWLNGRYDVTQLGAGGEKKIAITFVQGFPVIGLNKKADAKKLTITSANNERMVISDGRLAQSWMILPYAANLNGWQANGTVAVEVPHDLAGNDERLRLRLEEVRKVWSSWLEPGASLTIVLVDALYPQLRDPAAGAYRTLK</sequence>
<dbReference type="RefSeq" id="WP_136168600.1">
    <property type="nucleotide sequence ID" value="NZ_KZ819102.1"/>
</dbReference>
<gene>
    <name evidence="2" type="ORF">DDT56_22550</name>
</gene>
<keyword evidence="3" id="KW-1185">Reference proteome</keyword>
<accession>A0A2U1TL22</accession>